<keyword evidence="1" id="KW-0472">Membrane</keyword>
<evidence type="ECO:0000313" key="2">
    <source>
        <dbReference type="EMBL" id="GAA0652263.1"/>
    </source>
</evidence>
<name>A0AAV3T189_9EURY</name>
<dbReference type="RefSeq" id="WP_227260886.1">
    <property type="nucleotide sequence ID" value="NZ_BAAADU010000002.1"/>
</dbReference>
<feature type="transmembrane region" description="Helical" evidence="1">
    <location>
        <begin position="24"/>
        <end position="47"/>
    </location>
</feature>
<organism evidence="2 3">
    <name type="scientific">Salarchaeum japonicum</name>
    <dbReference type="NCBI Taxonomy" id="555573"/>
    <lineage>
        <taxon>Archaea</taxon>
        <taxon>Methanobacteriati</taxon>
        <taxon>Methanobacteriota</taxon>
        <taxon>Stenosarchaea group</taxon>
        <taxon>Halobacteria</taxon>
        <taxon>Halobacteriales</taxon>
        <taxon>Halobacteriaceae</taxon>
    </lineage>
</organism>
<keyword evidence="1" id="KW-0812">Transmembrane</keyword>
<feature type="transmembrane region" description="Helical" evidence="1">
    <location>
        <begin position="93"/>
        <end position="113"/>
    </location>
</feature>
<dbReference type="EMBL" id="BAAADU010000002">
    <property type="protein sequence ID" value="GAA0652263.1"/>
    <property type="molecule type" value="Genomic_DNA"/>
</dbReference>
<gene>
    <name evidence="2" type="ORF">GCM10009019_14270</name>
</gene>
<dbReference type="Proteomes" id="UP001500194">
    <property type="component" value="Unassembled WGS sequence"/>
</dbReference>
<comment type="caution">
    <text evidence="2">The sequence shown here is derived from an EMBL/GenBank/DDBJ whole genome shotgun (WGS) entry which is preliminary data.</text>
</comment>
<evidence type="ECO:0000313" key="3">
    <source>
        <dbReference type="Proteomes" id="UP001500194"/>
    </source>
</evidence>
<sequence>MADTKDYLPERLPGFRDIKPRNQAALVVLSAFVVSIAVAAVATVAGIEPGHVIPVLATVVFLLFLGASLVVFRAMFVAAQKADGSVQTAFTHPAFAVLFALVVFAGALFLGFLNQYV</sequence>
<protein>
    <recommendedName>
        <fullName evidence="4">Transmembrane protein</fullName>
    </recommendedName>
</protein>
<keyword evidence="3" id="KW-1185">Reference proteome</keyword>
<accession>A0AAV3T189</accession>
<evidence type="ECO:0000256" key="1">
    <source>
        <dbReference type="SAM" id="Phobius"/>
    </source>
</evidence>
<evidence type="ECO:0008006" key="4">
    <source>
        <dbReference type="Google" id="ProtNLM"/>
    </source>
</evidence>
<reference evidence="2 3" key="1">
    <citation type="journal article" date="2019" name="Int. J. Syst. Evol. Microbiol.">
        <title>The Global Catalogue of Microorganisms (GCM) 10K type strain sequencing project: providing services to taxonomists for standard genome sequencing and annotation.</title>
        <authorList>
            <consortium name="The Broad Institute Genomics Platform"/>
            <consortium name="The Broad Institute Genome Sequencing Center for Infectious Disease"/>
            <person name="Wu L."/>
            <person name="Ma J."/>
        </authorList>
    </citation>
    <scope>NUCLEOTIDE SEQUENCE [LARGE SCALE GENOMIC DNA]</scope>
    <source>
        <strain evidence="2 3">JCM 16327</strain>
    </source>
</reference>
<keyword evidence="1" id="KW-1133">Transmembrane helix</keyword>
<feature type="transmembrane region" description="Helical" evidence="1">
    <location>
        <begin position="53"/>
        <end position="72"/>
    </location>
</feature>
<dbReference type="AlphaFoldDB" id="A0AAV3T189"/>
<dbReference type="GeneID" id="68573897"/>
<proteinExistence type="predicted"/>